<evidence type="ECO:0000313" key="2">
    <source>
        <dbReference type="EnsemblMetazoa" id="XP_022673358"/>
    </source>
</evidence>
<evidence type="ECO:0000313" key="3">
    <source>
        <dbReference type="Proteomes" id="UP000594260"/>
    </source>
</evidence>
<dbReference type="PANTHER" id="PTHR12875">
    <property type="entry name" value="GOLGI TO ER TRAFFIC PROTEIN 4 HOMOLOG"/>
    <property type="match status" value="1"/>
</dbReference>
<dbReference type="OrthoDB" id="10252405at2759"/>
<evidence type="ECO:0008006" key="4">
    <source>
        <dbReference type="Google" id="ProtNLM"/>
    </source>
</evidence>
<accession>A0A7M7KX65</accession>
<dbReference type="GeneID" id="111255547"/>
<dbReference type="RefSeq" id="XP_022673358.1">
    <property type="nucleotide sequence ID" value="XM_022817623.1"/>
</dbReference>
<name>A0A7M7KX65_VARDE</name>
<dbReference type="EnsemblMetazoa" id="XM_022817623">
    <property type="protein sequence ID" value="XP_022673358"/>
    <property type="gene ID" value="LOC111255547"/>
</dbReference>
<organism evidence="2 3">
    <name type="scientific">Varroa destructor</name>
    <name type="common">Honeybee mite</name>
    <dbReference type="NCBI Taxonomy" id="109461"/>
    <lineage>
        <taxon>Eukaryota</taxon>
        <taxon>Metazoa</taxon>
        <taxon>Ecdysozoa</taxon>
        <taxon>Arthropoda</taxon>
        <taxon>Chelicerata</taxon>
        <taxon>Arachnida</taxon>
        <taxon>Acari</taxon>
        <taxon>Parasitiformes</taxon>
        <taxon>Mesostigmata</taxon>
        <taxon>Gamasina</taxon>
        <taxon>Dermanyssoidea</taxon>
        <taxon>Varroidae</taxon>
        <taxon>Varroa</taxon>
    </lineage>
</organism>
<keyword evidence="3" id="KW-1185">Reference proteome</keyword>
<dbReference type="Proteomes" id="UP000594260">
    <property type="component" value="Unplaced"/>
</dbReference>
<dbReference type="OMA" id="LMDMMGM"/>
<proteinExistence type="inferred from homology"/>
<dbReference type="InterPro" id="IPR007317">
    <property type="entry name" value="GET4"/>
</dbReference>
<dbReference type="InterPro" id="IPR011990">
    <property type="entry name" value="TPR-like_helical_dom_sf"/>
</dbReference>
<dbReference type="AlphaFoldDB" id="A0A7M7KX65"/>
<dbReference type="PANTHER" id="PTHR12875:SF0">
    <property type="entry name" value="GOLGI TO ER TRAFFIC PROTEIN 4 HOMOLOG"/>
    <property type="match status" value="1"/>
</dbReference>
<dbReference type="InParanoid" id="A0A7M7KX65"/>
<dbReference type="Pfam" id="PF04190">
    <property type="entry name" value="GET4"/>
    <property type="match status" value="2"/>
</dbReference>
<dbReference type="Gene3D" id="1.25.40.10">
    <property type="entry name" value="Tetratricopeptide repeat domain"/>
    <property type="match status" value="1"/>
</dbReference>
<sequence length="362" mass="40758">MAARGEQGLERVRVKLEQCLKDRDFYHAHQMYRTLYFRLSRQLKWSQSADVMFEGSEKLLVNGELNSGADLASLFVEVLNKGKIPASADVIQRLAKLHSMMKAHSPERMAFTVKCIEYSSAWAPTEAGTVLETMRGNDRVSSNRNTESLSVMNAASPSVSATPRKGCSFGHPDLHRLLAINFWQEKNFSDARYHFIHSTDGTNFARMLVEFHTSRGYRSEVDLFIAQAVLQFLCLKNQQTATVAFLVYTRGHPAVQGAPPFALPLLNFLWFLLLAVESRAKLAIFTLLCDKYRSSLDRDPTYRLYLEKIGQIFFGKQPSHGRETSGMFGGGFLGNMINQLMAGLGDDMDEDEELSISTEDVD</sequence>
<comment type="similarity">
    <text evidence="1">Belongs to the GET4 family.</text>
</comment>
<dbReference type="GO" id="GO:0071818">
    <property type="term" value="C:BAT3 complex"/>
    <property type="evidence" value="ECO:0007669"/>
    <property type="project" value="TreeGrafter"/>
</dbReference>
<dbReference type="FunCoup" id="A0A7M7KX65">
    <property type="interactions" value="1739"/>
</dbReference>
<evidence type="ECO:0000256" key="1">
    <source>
        <dbReference type="ARBA" id="ARBA00005351"/>
    </source>
</evidence>
<dbReference type="GO" id="GO:0045048">
    <property type="term" value="P:protein insertion into ER membrane"/>
    <property type="evidence" value="ECO:0007669"/>
    <property type="project" value="InterPro"/>
</dbReference>
<protein>
    <recommendedName>
        <fullName evidence="4">Golgi to ER traffic protein 4 homolog</fullName>
    </recommendedName>
</protein>
<reference evidence="2" key="1">
    <citation type="submission" date="2021-01" db="UniProtKB">
        <authorList>
            <consortium name="EnsemblMetazoa"/>
        </authorList>
    </citation>
    <scope>IDENTIFICATION</scope>
</reference>
<dbReference type="KEGG" id="vde:111255547"/>